<organism evidence="1">
    <name type="scientific">Thermus islandicus</name>
    <dbReference type="NCBI Taxonomy" id="540988"/>
    <lineage>
        <taxon>Bacteria</taxon>
        <taxon>Thermotogati</taxon>
        <taxon>Deinococcota</taxon>
        <taxon>Deinococci</taxon>
        <taxon>Thermales</taxon>
        <taxon>Thermaceae</taxon>
        <taxon>Thermus</taxon>
    </lineage>
</organism>
<gene>
    <name evidence="1" type="ORF">ENP09_04765</name>
</gene>
<proteinExistence type="predicted"/>
<dbReference type="AlphaFoldDB" id="A0A831UGT0"/>
<accession>A0A831UGT0</accession>
<comment type="caution">
    <text evidence="1">The sequence shown here is derived from an EMBL/GenBank/DDBJ whole genome shotgun (WGS) entry which is preliminary data.</text>
</comment>
<evidence type="ECO:0000313" key="1">
    <source>
        <dbReference type="EMBL" id="HEO42184.1"/>
    </source>
</evidence>
<protein>
    <submittedName>
        <fullName evidence="1">Uncharacterized protein</fullName>
    </submittedName>
</protein>
<reference evidence="1" key="1">
    <citation type="journal article" date="2020" name="mSystems">
        <title>Genome- and Community-Level Interaction Insights into Carbon Utilization and Element Cycling Functions of Hydrothermarchaeota in Hydrothermal Sediment.</title>
        <authorList>
            <person name="Zhou Z."/>
            <person name="Liu Y."/>
            <person name="Xu W."/>
            <person name="Pan J."/>
            <person name="Luo Z.H."/>
            <person name="Li M."/>
        </authorList>
    </citation>
    <scope>NUCLEOTIDE SEQUENCE [LARGE SCALE GENOMIC DNA]</scope>
    <source>
        <strain evidence="1">SpSt-189</strain>
    </source>
</reference>
<dbReference type="EMBL" id="DSHZ01000235">
    <property type="protein sequence ID" value="HEO42184.1"/>
    <property type="molecule type" value="Genomic_DNA"/>
</dbReference>
<name>A0A831UGT0_9DEIN</name>
<sequence length="275" mass="31131">MAHTLLLLALETGLHRGYHPNTSEVLLHLPQGVLALALWPHEKPETGRKRVQRSLAQLAKAGLVATAARVGNALDRQGKPLGWKDGTVFRVRLRPGRARPITREELAYPWRDLEADIRAGRTLRHLRQMSQSLKQLKVGNLLELLKDWTLPPPENSQTPLYDWDIRRDGLRNALQDVKTCARQDRSRLVGQVGELLARALRDPGSVNLYRALIWGALRLWDRGEDLFAALWNALERVLVDLQEGFARRAGALLISRLRASGLWARLMEGPMYRVA</sequence>